<sequence>MRVMASLLLLSLGSTALADTLPSFLNSNETIRNLPVPNLPADAYRPNAAPLQVPEPGATAAQPLLMGTKINLRTVQIEGGTLYPLNELAEIYKPLIGRESSLADLIEATRTITRRYQQDGYLLSYAFLPQQTFDDGVARVVLVEGYVRDVQIAGDVGRVKALLDRLAAKLQAERPLTRKTFERYTTLMTRIPGVTIQAQVPPPGTTDGATTLVAQASRKPFTSTLSTTEDNRNGTQALLGVSSNSQTSMGEQLSLSGLFPPGDDHEHYYRLDYNQFINDEGAQLNLSASRYRADPGTNVLLNNGLELKPHRENDRYSLGFTLPLIAASDELLTAGSRLYAVNDKTRYNVIGYPLSVEERTDIRALAFESDWRKADARQLRILSGGVYQGFDSLGAHTNNSAIDLDFFRVRLSGVQSDKFFDNWQGVLSAALYWSRDTLPDSERAVFGGQNFGRGYPDDQASGDKGWGVAYEINYSFNRDGNWVRILQPYFVLDRSRSWFNELPVQANNLSSAAFGLRFGDAKYYNIALEAAKAMSDEALDTFNRRPRYSISFSYQL</sequence>
<evidence type="ECO:0000259" key="5">
    <source>
        <dbReference type="Pfam" id="PF03865"/>
    </source>
</evidence>
<dbReference type="InterPro" id="IPR005565">
    <property type="entry name" value="Hemolysn_activator_HlyB_C"/>
</dbReference>
<comment type="caution">
    <text evidence="7">The sequence shown here is derived from an EMBL/GenBank/DDBJ whole genome shotgun (WGS) entry which is preliminary data.</text>
</comment>
<accession>A0ABT5PWT6</accession>
<dbReference type="Proteomes" id="UP001150531">
    <property type="component" value="Unassembled WGS sequence"/>
</dbReference>
<feature type="chain" id="PRO_5045997423" evidence="4">
    <location>
        <begin position="19"/>
        <end position="556"/>
    </location>
</feature>
<gene>
    <name evidence="7" type="ORF">M5G18_27555</name>
</gene>
<organism evidence="7 8">
    <name type="scientific">Pseudomonas aphyarum</name>
    <dbReference type="NCBI Taxonomy" id="2942629"/>
    <lineage>
        <taxon>Bacteria</taxon>
        <taxon>Pseudomonadati</taxon>
        <taxon>Pseudomonadota</taxon>
        <taxon>Gammaproteobacteria</taxon>
        <taxon>Pseudomonadales</taxon>
        <taxon>Pseudomonadaceae</taxon>
        <taxon>Pseudomonas</taxon>
    </lineage>
</organism>
<dbReference type="PANTHER" id="PTHR34597:SF6">
    <property type="entry name" value="BLR6126 PROTEIN"/>
    <property type="match status" value="1"/>
</dbReference>
<reference evidence="7" key="1">
    <citation type="submission" date="2022-05" db="EMBL/GenBank/DDBJ databases">
        <title>Novel Pseudomonas spp. Isolated from a Rainbow Trout Aquaculture Facility.</title>
        <authorList>
            <person name="Testerman T."/>
            <person name="Graf J."/>
        </authorList>
    </citation>
    <scope>NUCLEOTIDE SEQUENCE</scope>
    <source>
        <strain evidence="7">ID386</strain>
    </source>
</reference>
<feature type="domain" description="Haemolysin activator HlyB C-terminal" evidence="5">
    <location>
        <begin position="381"/>
        <end position="518"/>
    </location>
</feature>
<dbReference type="Gene3D" id="2.40.160.50">
    <property type="entry name" value="membrane protein fhac: a member of the omp85/tpsb transporter family"/>
    <property type="match status" value="1"/>
</dbReference>
<protein>
    <submittedName>
        <fullName evidence="7">ShlB/FhaC/HecB family hemolysin secretion/activation protein</fullName>
    </submittedName>
</protein>
<dbReference type="Pfam" id="PF03865">
    <property type="entry name" value="ShlB"/>
    <property type="match status" value="1"/>
</dbReference>
<evidence type="ECO:0000313" key="8">
    <source>
        <dbReference type="Proteomes" id="UP001150531"/>
    </source>
</evidence>
<proteinExistence type="predicted"/>
<dbReference type="Gene3D" id="3.10.20.310">
    <property type="entry name" value="membrane protein fhac"/>
    <property type="match status" value="1"/>
</dbReference>
<evidence type="ECO:0000259" key="6">
    <source>
        <dbReference type="Pfam" id="PF08479"/>
    </source>
</evidence>
<evidence type="ECO:0000256" key="3">
    <source>
        <dbReference type="ARBA" id="ARBA00023237"/>
    </source>
</evidence>
<feature type="domain" description="Polypeptide-transport-associated ShlB-type" evidence="6">
    <location>
        <begin position="71"/>
        <end position="145"/>
    </location>
</feature>
<keyword evidence="2" id="KW-0812">Transmembrane</keyword>
<keyword evidence="3" id="KW-0998">Cell outer membrane</keyword>
<name>A0ABT5PWT6_9PSED</name>
<dbReference type="RefSeq" id="WP_273899108.1">
    <property type="nucleotide sequence ID" value="NZ_JAMDGS010000021.1"/>
</dbReference>
<keyword evidence="8" id="KW-1185">Reference proteome</keyword>
<evidence type="ECO:0000313" key="7">
    <source>
        <dbReference type="EMBL" id="MDD1128366.1"/>
    </source>
</evidence>
<evidence type="ECO:0000256" key="2">
    <source>
        <dbReference type="ARBA" id="ARBA00022692"/>
    </source>
</evidence>
<keyword evidence="1" id="KW-1134">Transmembrane beta strand</keyword>
<feature type="signal peptide" evidence="4">
    <location>
        <begin position="1"/>
        <end position="18"/>
    </location>
</feature>
<dbReference type="Pfam" id="PF08479">
    <property type="entry name" value="POTRA_2"/>
    <property type="match status" value="1"/>
</dbReference>
<keyword evidence="4" id="KW-0732">Signal</keyword>
<evidence type="ECO:0000256" key="4">
    <source>
        <dbReference type="SAM" id="SignalP"/>
    </source>
</evidence>
<dbReference type="PANTHER" id="PTHR34597">
    <property type="entry name" value="SLR1661 PROTEIN"/>
    <property type="match status" value="1"/>
</dbReference>
<dbReference type="InterPro" id="IPR051544">
    <property type="entry name" value="TPS_OM_transporter"/>
</dbReference>
<dbReference type="InterPro" id="IPR013686">
    <property type="entry name" value="Polypept-transport_assoc_ShlB"/>
</dbReference>
<dbReference type="EMBL" id="JAMDGS010000021">
    <property type="protein sequence ID" value="MDD1128366.1"/>
    <property type="molecule type" value="Genomic_DNA"/>
</dbReference>
<keyword evidence="1" id="KW-0472">Membrane</keyword>
<evidence type="ECO:0000256" key="1">
    <source>
        <dbReference type="ARBA" id="ARBA00022452"/>
    </source>
</evidence>